<evidence type="ECO:0000313" key="4">
    <source>
        <dbReference type="Proteomes" id="UP000276309"/>
    </source>
</evidence>
<evidence type="ECO:0000313" key="3">
    <source>
        <dbReference type="EMBL" id="AYN67396.1"/>
    </source>
</evidence>
<keyword evidence="1" id="KW-0732">Signal</keyword>
<feature type="domain" description="DUF4440" evidence="2">
    <location>
        <begin position="32"/>
        <end position="141"/>
    </location>
</feature>
<feature type="signal peptide" evidence="1">
    <location>
        <begin position="1"/>
        <end position="23"/>
    </location>
</feature>
<organism evidence="3 4">
    <name type="scientific">Euzebyella marina</name>
    <dbReference type="NCBI Taxonomy" id="1761453"/>
    <lineage>
        <taxon>Bacteria</taxon>
        <taxon>Pseudomonadati</taxon>
        <taxon>Bacteroidota</taxon>
        <taxon>Flavobacteriia</taxon>
        <taxon>Flavobacteriales</taxon>
        <taxon>Flavobacteriaceae</taxon>
        <taxon>Euzebyella</taxon>
    </lineage>
</organism>
<name>A0A3G2L5B7_9FLAO</name>
<dbReference type="RefSeq" id="WP_121848417.1">
    <property type="nucleotide sequence ID" value="NZ_CP032050.1"/>
</dbReference>
<gene>
    <name evidence="3" type="ORF">D1013_08465</name>
</gene>
<evidence type="ECO:0000259" key="2">
    <source>
        <dbReference type="Pfam" id="PF14534"/>
    </source>
</evidence>
<dbReference type="InterPro" id="IPR027843">
    <property type="entry name" value="DUF4440"/>
</dbReference>
<dbReference type="Proteomes" id="UP000276309">
    <property type="component" value="Chromosome"/>
</dbReference>
<dbReference type="Pfam" id="PF14534">
    <property type="entry name" value="DUF4440"/>
    <property type="match status" value="1"/>
</dbReference>
<protein>
    <submittedName>
        <fullName evidence="3">Nuclear transport factor 2 family protein</fullName>
    </submittedName>
</protein>
<accession>A0A3G2L5B7</accession>
<sequence>MRKKIVKNSLIAPLFLFSVLTNAQSNEEQKVAQTVKDYFAALNASNIDELVKQFTKKAVLLPTGAPTATGTEELIGNYTYVFNTIDFDLEVTIADVVIAGDYAFVRSTSKGTILLKKENQKLAQDFREVFILKKLNNYWKIDTYSYNQSK</sequence>
<keyword evidence="4" id="KW-1185">Reference proteome</keyword>
<dbReference type="Gene3D" id="3.10.450.50">
    <property type="match status" value="1"/>
</dbReference>
<dbReference type="OrthoDB" id="6491893at2"/>
<feature type="chain" id="PRO_5018051622" evidence="1">
    <location>
        <begin position="24"/>
        <end position="150"/>
    </location>
</feature>
<dbReference type="EMBL" id="CP032050">
    <property type="protein sequence ID" value="AYN67396.1"/>
    <property type="molecule type" value="Genomic_DNA"/>
</dbReference>
<dbReference type="KEGG" id="emar:D1013_08465"/>
<dbReference type="InterPro" id="IPR032710">
    <property type="entry name" value="NTF2-like_dom_sf"/>
</dbReference>
<dbReference type="SUPFAM" id="SSF54427">
    <property type="entry name" value="NTF2-like"/>
    <property type="match status" value="1"/>
</dbReference>
<dbReference type="AlphaFoldDB" id="A0A3G2L5B7"/>
<proteinExistence type="predicted"/>
<evidence type="ECO:0000256" key="1">
    <source>
        <dbReference type="SAM" id="SignalP"/>
    </source>
</evidence>
<reference evidence="3 4" key="1">
    <citation type="submission" date="2018-08" db="EMBL/GenBank/DDBJ databases">
        <title>The reduced genetic potential of extracellular carbohydrate catabolism in Euzebyella marina RN62, a Flavobacteriia bacterium isolated from the hadal water.</title>
        <authorList>
            <person name="Xue C."/>
        </authorList>
    </citation>
    <scope>NUCLEOTIDE SEQUENCE [LARGE SCALE GENOMIC DNA]</scope>
    <source>
        <strain evidence="3 4">RN62</strain>
    </source>
</reference>